<dbReference type="Pfam" id="PF02810">
    <property type="entry name" value="SEC-C"/>
    <property type="match status" value="1"/>
</dbReference>
<dbReference type="Gene3D" id="3.10.450.50">
    <property type="match status" value="1"/>
</dbReference>
<sequence length="324" mass="36790">MTTHPAFAHPVFEQLYERDYFIDDAVLHQILALGPEAAVPELLKIANHTLDTFNYDTASIDDWYAHYHFLHALHLLCALHAPEALDVYGRLLRFNADYSDFWFGFDFFEVVPILLADAGQTRLPELLALLDDGQLPFMHRLAVSEAVSRVARTQPEMRPAITGFMQRHLRHIIAHANQRAELFPPDTDSYGYGLDNYLAGMLLDMQQSGLRELEPETRALHRLGLVDKSMAGGESKINFDRTSPLQPAFDIFALYQQERNDLHSYSPHHPDADAIAKTRAEEEAGYEQQRRELLVRQARLAPPKAGRNDPCPCGSGKKYKKCHG</sequence>
<dbReference type="EMBL" id="BMGY01000003">
    <property type="protein sequence ID" value="GGH80015.1"/>
    <property type="molecule type" value="Genomic_DNA"/>
</dbReference>
<evidence type="ECO:0008006" key="4">
    <source>
        <dbReference type="Google" id="ProtNLM"/>
    </source>
</evidence>
<protein>
    <recommendedName>
        <fullName evidence="4">DUF1186 domain-containing protein</fullName>
    </recommendedName>
</protein>
<organism evidence="2 3">
    <name type="scientific">Hymenobacter frigidus</name>
    <dbReference type="NCBI Taxonomy" id="1524095"/>
    <lineage>
        <taxon>Bacteria</taxon>
        <taxon>Pseudomonadati</taxon>
        <taxon>Bacteroidota</taxon>
        <taxon>Cytophagia</taxon>
        <taxon>Cytophagales</taxon>
        <taxon>Hymenobacteraceae</taxon>
        <taxon>Hymenobacter</taxon>
    </lineage>
</organism>
<dbReference type="InterPro" id="IPR004027">
    <property type="entry name" value="SEC_C_motif"/>
</dbReference>
<keyword evidence="3" id="KW-1185">Reference proteome</keyword>
<proteinExistence type="predicted"/>
<name>A0ABQ1ZVY8_9BACT</name>
<dbReference type="SUPFAM" id="SSF103642">
    <property type="entry name" value="Sec-C motif"/>
    <property type="match status" value="1"/>
</dbReference>
<comment type="caution">
    <text evidence="2">The sequence shown here is derived from an EMBL/GenBank/DDBJ whole genome shotgun (WGS) entry which is preliminary data.</text>
</comment>
<accession>A0ABQ1ZVY8</accession>
<gene>
    <name evidence="2" type="ORF">GCM10011495_04600</name>
</gene>
<evidence type="ECO:0000313" key="3">
    <source>
        <dbReference type="Proteomes" id="UP000637774"/>
    </source>
</evidence>
<evidence type="ECO:0000313" key="2">
    <source>
        <dbReference type="EMBL" id="GGH80015.1"/>
    </source>
</evidence>
<dbReference type="PANTHER" id="PTHR33747:SF1">
    <property type="entry name" value="ADENYLATE CYCLASE-ASSOCIATED CAP C-TERMINAL DOMAIN-CONTAINING PROTEIN"/>
    <property type="match status" value="1"/>
</dbReference>
<dbReference type="PANTHER" id="PTHR33747">
    <property type="entry name" value="UPF0225 PROTEIN SCO1677"/>
    <property type="match status" value="1"/>
</dbReference>
<dbReference type="RefSeq" id="WP_229748760.1">
    <property type="nucleotide sequence ID" value="NZ_BMGY01000003.1"/>
</dbReference>
<reference evidence="3" key="1">
    <citation type="journal article" date="2019" name="Int. J. Syst. Evol. Microbiol.">
        <title>The Global Catalogue of Microorganisms (GCM) 10K type strain sequencing project: providing services to taxonomists for standard genome sequencing and annotation.</title>
        <authorList>
            <consortium name="The Broad Institute Genomics Platform"/>
            <consortium name="The Broad Institute Genome Sequencing Center for Infectious Disease"/>
            <person name="Wu L."/>
            <person name="Ma J."/>
        </authorList>
    </citation>
    <scope>NUCLEOTIDE SEQUENCE [LARGE SCALE GENOMIC DNA]</scope>
    <source>
        <strain evidence="3">CGMCC 1.14966</strain>
    </source>
</reference>
<evidence type="ECO:0000256" key="1">
    <source>
        <dbReference type="SAM" id="MobiDB-lite"/>
    </source>
</evidence>
<dbReference type="Proteomes" id="UP000637774">
    <property type="component" value="Unassembled WGS sequence"/>
</dbReference>
<feature type="region of interest" description="Disordered" evidence="1">
    <location>
        <begin position="299"/>
        <end position="324"/>
    </location>
</feature>